<feature type="non-terminal residue" evidence="1">
    <location>
        <position position="69"/>
    </location>
</feature>
<reference evidence="1" key="1">
    <citation type="submission" date="2018-05" db="EMBL/GenBank/DDBJ databases">
        <authorList>
            <person name="Lanie J.A."/>
            <person name="Ng W.-L."/>
            <person name="Kazmierczak K.M."/>
            <person name="Andrzejewski T.M."/>
            <person name="Davidsen T.M."/>
            <person name="Wayne K.J."/>
            <person name="Tettelin H."/>
            <person name="Glass J.I."/>
            <person name="Rusch D."/>
            <person name="Podicherti R."/>
            <person name="Tsui H.-C.T."/>
            <person name="Winkler M.E."/>
        </authorList>
    </citation>
    <scope>NUCLEOTIDE SEQUENCE</scope>
</reference>
<accession>A0A382PRY3</accession>
<organism evidence="1">
    <name type="scientific">marine metagenome</name>
    <dbReference type="NCBI Taxonomy" id="408172"/>
    <lineage>
        <taxon>unclassified sequences</taxon>
        <taxon>metagenomes</taxon>
        <taxon>ecological metagenomes</taxon>
    </lineage>
</organism>
<gene>
    <name evidence="1" type="ORF">METZ01_LOCUS328850</name>
</gene>
<dbReference type="AlphaFoldDB" id="A0A382PRY3"/>
<protein>
    <submittedName>
        <fullName evidence="1">Uncharacterized protein</fullName>
    </submittedName>
</protein>
<dbReference type="EMBL" id="UINC01109284">
    <property type="protein sequence ID" value="SVC75996.1"/>
    <property type="molecule type" value="Genomic_DNA"/>
</dbReference>
<evidence type="ECO:0000313" key="1">
    <source>
        <dbReference type="EMBL" id="SVC75996.1"/>
    </source>
</evidence>
<proteinExistence type="predicted"/>
<name>A0A382PRY3_9ZZZZ</name>
<sequence length="69" mass="7903">MKNNSKKSESFTWITILLLWFISSSLFAQPATPIKGESFLLNGVYYSNIDIEFVFNQEYLEALTSGLVF</sequence>